<organism evidence="2 3">
    <name type="scientific">Dyadobacter frigoris</name>
    <dbReference type="NCBI Taxonomy" id="2576211"/>
    <lineage>
        <taxon>Bacteria</taxon>
        <taxon>Pseudomonadati</taxon>
        <taxon>Bacteroidota</taxon>
        <taxon>Cytophagia</taxon>
        <taxon>Cytophagales</taxon>
        <taxon>Spirosomataceae</taxon>
        <taxon>Dyadobacter</taxon>
    </lineage>
</organism>
<feature type="transmembrane region" description="Helical" evidence="1">
    <location>
        <begin position="90"/>
        <end position="114"/>
    </location>
</feature>
<dbReference type="Proteomes" id="UP000304900">
    <property type="component" value="Unassembled WGS sequence"/>
</dbReference>
<reference evidence="2 3" key="1">
    <citation type="submission" date="2019-05" db="EMBL/GenBank/DDBJ databases">
        <title>Dyadobacter AR-3-8 sp. nov., isolated from arctic soil.</title>
        <authorList>
            <person name="Chaudhary D.K."/>
        </authorList>
    </citation>
    <scope>NUCLEOTIDE SEQUENCE [LARGE SCALE GENOMIC DNA]</scope>
    <source>
        <strain evidence="2 3">AR-3-8</strain>
    </source>
</reference>
<keyword evidence="1" id="KW-0812">Transmembrane</keyword>
<keyword evidence="1" id="KW-0472">Membrane</keyword>
<dbReference type="OrthoDB" id="675847at2"/>
<dbReference type="EMBL" id="SZVO01000001">
    <property type="protein sequence ID" value="TKT94243.1"/>
    <property type="molecule type" value="Genomic_DNA"/>
</dbReference>
<evidence type="ECO:0000313" key="3">
    <source>
        <dbReference type="Proteomes" id="UP000304900"/>
    </source>
</evidence>
<proteinExistence type="predicted"/>
<gene>
    <name evidence="2" type="ORF">FDK13_03250</name>
</gene>
<feature type="transmembrane region" description="Helical" evidence="1">
    <location>
        <begin position="195"/>
        <end position="217"/>
    </location>
</feature>
<feature type="transmembrane region" description="Helical" evidence="1">
    <location>
        <begin position="33"/>
        <end position="53"/>
    </location>
</feature>
<accession>A0A4V6BMI9</accession>
<dbReference type="AlphaFoldDB" id="A0A4V6BMI9"/>
<evidence type="ECO:0000313" key="2">
    <source>
        <dbReference type="EMBL" id="TKT94243.1"/>
    </source>
</evidence>
<sequence>MENLPIYVYLVFGLTVLVTVFLFYKATNYSKTFLIIIAGWIIVQTAISLSGFYKITNTVPPRVGLLLMPPLVMTIILFSTKKGRIFIDGLNLKTLTLFHVIRIPVELTLLWLFMHKLVPGLMTFEGRNFDILSGISAPVIYYFVFVKKTAGKFVLLMWNFICLGLLFNIVVNAILSVPGAFQQFAFEQPNFGILLFPFVFLPSLLVPMVLFSHLTAIRRILLGKDI</sequence>
<comment type="caution">
    <text evidence="2">The sequence shown here is derived from an EMBL/GenBank/DDBJ whole genome shotgun (WGS) entry which is preliminary data.</text>
</comment>
<protein>
    <submittedName>
        <fullName evidence="2">Uncharacterized protein</fullName>
    </submittedName>
</protein>
<name>A0A4V6BMI9_9BACT</name>
<feature type="transmembrane region" description="Helical" evidence="1">
    <location>
        <begin position="6"/>
        <end position="24"/>
    </location>
</feature>
<dbReference type="RefSeq" id="WP_137338531.1">
    <property type="nucleotide sequence ID" value="NZ_SZVO01000001.1"/>
</dbReference>
<feature type="transmembrane region" description="Helical" evidence="1">
    <location>
        <begin position="153"/>
        <end position="175"/>
    </location>
</feature>
<feature type="transmembrane region" description="Helical" evidence="1">
    <location>
        <begin position="59"/>
        <end position="78"/>
    </location>
</feature>
<keyword evidence="1" id="KW-1133">Transmembrane helix</keyword>
<evidence type="ECO:0000256" key="1">
    <source>
        <dbReference type="SAM" id="Phobius"/>
    </source>
</evidence>
<feature type="transmembrane region" description="Helical" evidence="1">
    <location>
        <begin position="126"/>
        <end position="146"/>
    </location>
</feature>
<keyword evidence="3" id="KW-1185">Reference proteome</keyword>